<dbReference type="PANTHER" id="PTHR21399:SF0">
    <property type="entry name" value="METHYLOSOME SUBUNIT PICLN"/>
    <property type="match status" value="1"/>
</dbReference>
<dbReference type="Gene3D" id="2.30.29.30">
    <property type="entry name" value="Pleckstrin-homology domain (PH domain)/Phosphotyrosine-binding domain (PTB)"/>
    <property type="match status" value="1"/>
</dbReference>
<dbReference type="GO" id="GO:0045292">
    <property type="term" value="P:mRNA cis splicing, via spliceosome"/>
    <property type="evidence" value="ECO:0007669"/>
    <property type="project" value="TreeGrafter"/>
</dbReference>
<organism evidence="10">
    <name type="scientific">Caenorhabditis remanei</name>
    <name type="common">Caenorhabditis vulgaris</name>
    <dbReference type="NCBI Taxonomy" id="31234"/>
    <lineage>
        <taxon>Eukaryota</taxon>
        <taxon>Metazoa</taxon>
        <taxon>Ecdysozoa</taxon>
        <taxon>Nematoda</taxon>
        <taxon>Chromadorea</taxon>
        <taxon>Rhabditida</taxon>
        <taxon>Rhabditina</taxon>
        <taxon>Rhabditomorpha</taxon>
        <taxon>Rhabditoidea</taxon>
        <taxon>Rhabditidae</taxon>
        <taxon>Peloderinae</taxon>
        <taxon>Caenorhabditis</taxon>
    </lineage>
</organism>
<evidence type="ECO:0000256" key="3">
    <source>
        <dbReference type="ARBA" id="ARBA00007054"/>
    </source>
</evidence>
<dbReference type="GO" id="GO:0005681">
    <property type="term" value="C:spliceosomal complex"/>
    <property type="evidence" value="ECO:0007669"/>
    <property type="project" value="TreeGrafter"/>
</dbReference>
<dbReference type="PANTHER" id="PTHR21399">
    <property type="entry name" value="CHLORIDE CONDUCTANCE REGULATORY PROTEIN ICLN"/>
    <property type="match status" value="1"/>
</dbReference>
<evidence type="ECO:0000256" key="6">
    <source>
        <dbReference type="ARBA" id="ARBA00023242"/>
    </source>
</evidence>
<evidence type="ECO:0000313" key="10">
    <source>
        <dbReference type="Proteomes" id="UP000008281"/>
    </source>
</evidence>
<feature type="compositionally biased region" description="Acidic residues" evidence="8">
    <location>
        <begin position="213"/>
        <end position="241"/>
    </location>
</feature>
<dbReference type="GO" id="GO:0000387">
    <property type="term" value="P:spliceosomal snRNP assembly"/>
    <property type="evidence" value="ECO:0007669"/>
    <property type="project" value="InterPro"/>
</dbReference>
<dbReference type="eggNOG" id="KOG3238">
    <property type="taxonomic scope" value="Eukaryota"/>
</dbReference>
<dbReference type="PRINTS" id="PR01348">
    <property type="entry name" value="ICLNCHANNEL"/>
</dbReference>
<evidence type="ECO:0000256" key="7">
    <source>
        <dbReference type="ARBA" id="ARBA00045890"/>
    </source>
</evidence>
<sequence>MHSMSTLPLPKTLYSSVSHHRRTPSFLTVRWLQLIKLFGFFEDFVDCCNMQNVETVKLYLYCLFMLNFPFLNCSFPEIKMVILKEVSQPTEGIKLAAENVQAFYKTDSLGNGTLYITDSAVTWISRADSKGFSVAYPAIVLHAISTDVTVFPSEHVFVMVDQRKSGLELAAAELEDEESDDDEEGPGLEIRFVPDNKDCLPDIYHQILKGQEENPEEDDPMYDDDGEDEEEEEYGEMDQSEDGMPPGQWITADNIDQFQGGDGMQMTEEGLATMKRIFGNREHHDDSME</sequence>
<evidence type="ECO:0000256" key="4">
    <source>
        <dbReference type="ARBA" id="ARBA00015653"/>
    </source>
</evidence>
<dbReference type="FunCoup" id="E3NMC9">
    <property type="interactions" value="1870"/>
</dbReference>
<gene>
    <name evidence="9" type="ORF">CRE_04407</name>
</gene>
<evidence type="ECO:0000256" key="2">
    <source>
        <dbReference type="ARBA" id="ARBA00004496"/>
    </source>
</evidence>
<dbReference type="InterPro" id="IPR003521">
    <property type="entry name" value="ICln"/>
</dbReference>
<dbReference type="InterPro" id="IPR039924">
    <property type="entry name" value="ICln/Lot5/Saf5"/>
</dbReference>
<dbReference type="AlphaFoldDB" id="E3NMC9"/>
<comment type="similarity">
    <text evidence="3">Belongs to the pICln (TC 1.A.47) family.</text>
</comment>
<evidence type="ECO:0000256" key="1">
    <source>
        <dbReference type="ARBA" id="ARBA00004123"/>
    </source>
</evidence>
<dbReference type="InParanoid" id="E3NMC9"/>
<name>E3NMC9_CAERE</name>
<keyword evidence="6" id="KW-0539">Nucleus</keyword>
<keyword evidence="10" id="KW-1185">Reference proteome</keyword>
<dbReference type="GO" id="GO:0034709">
    <property type="term" value="C:methylosome"/>
    <property type="evidence" value="ECO:0007669"/>
    <property type="project" value="InterPro"/>
</dbReference>
<dbReference type="EMBL" id="DS269018">
    <property type="protein sequence ID" value="EFP07153.1"/>
    <property type="molecule type" value="Genomic_DNA"/>
</dbReference>
<evidence type="ECO:0000256" key="8">
    <source>
        <dbReference type="SAM" id="MobiDB-lite"/>
    </source>
</evidence>
<dbReference type="InterPro" id="IPR011993">
    <property type="entry name" value="PH-like_dom_sf"/>
</dbReference>
<evidence type="ECO:0000313" key="9">
    <source>
        <dbReference type="EMBL" id="EFP07153.1"/>
    </source>
</evidence>
<dbReference type="STRING" id="31234.E3NMC9"/>
<proteinExistence type="inferred from homology"/>
<evidence type="ECO:0000256" key="5">
    <source>
        <dbReference type="ARBA" id="ARBA00022490"/>
    </source>
</evidence>
<comment type="subcellular location">
    <subcellularLocation>
        <location evidence="2">Cytoplasm</location>
    </subcellularLocation>
    <subcellularLocation>
        <location evidence="1">Nucleus</location>
    </subcellularLocation>
</comment>
<dbReference type="Pfam" id="PF03517">
    <property type="entry name" value="Voldacs"/>
    <property type="match status" value="1"/>
</dbReference>
<feature type="region of interest" description="Disordered" evidence="8">
    <location>
        <begin position="207"/>
        <end position="263"/>
    </location>
</feature>
<comment type="function">
    <text evidence="7">Involved in both the assembly of spliceosomal snRNPs and the methylation of Sm proteins. Chaperone that regulates the assembly of spliceosomal U1, U2, U4 and U5 small nuclear ribonucleoproteins (snRNPs), the building blocks of the spliceosome, and thereby plays an important role in the splicing of cellular pre-mRNAs. Most spliceosomal snRNPs contain a common set of Sm proteins SNRPB, SNRPD1, SNRPD2, SNRPD3, SNRPE, SNRPF and SNRPG that assemble in a heptameric protein ring on the Sm site of the small nuclear RNA to form the core snRNP (Sm core). In the cytosol, the Sm proteins SNRPD1, SNRPD2, SNRPE, SNRPF and SNRPG are trapped in an inactive 6S pICln-Sm complex by the chaperone CLNS1A that controls the assembly of the core snRNP. Dissociation by the SMN complex of CLNS1A from the trapped Sm proteins and their transfer to an SMN-Sm complex triggers the assembly of core snRNPs and their transport to the nucleus.</text>
</comment>
<keyword evidence="5" id="KW-0963">Cytoplasm</keyword>
<dbReference type="Proteomes" id="UP000008281">
    <property type="component" value="Unassembled WGS sequence"/>
</dbReference>
<dbReference type="GO" id="GO:0005829">
    <property type="term" value="C:cytosol"/>
    <property type="evidence" value="ECO:0007669"/>
    <property type="project" value="InterPro"/>
</dbReference>
<reference evidence="9" key="1">
    <citation type="submission" date="2007-07" db="EMBL/GenBank/DDBJ databases">
        <title>PCAP assembly of the Caenorhabditis remanei genome.</title>
        <authorList>
            <consortium name="The Caenorhabditis remanei Sequencing Consortium"/>
            <person name="Wilson R.K."/>
        </authorList>
    </citation>
    <scope>NUCLEOTIDE SEQUENCE [LARGE SCALE GENOMIC DNA]</scope>
    <source>
        <strain evidence="9">PB4641</strain>
    </source>
</reference>
<dbReference type="GO" id="GO:0005886">
    <property type="term" value="C:plasma membrane"/>
    <property type="evidence" value="ECO:0007669"/>
    <property type="project" value="InterPro"/>
</dbReference>
<dbReference type="HOGENOM" id="CLU_077804_0_0_1"/>
<protein>
    <recommendedName>
        <fullName evidence="4">Methylosome subunit pICln</fullName>
    </recommendedName>
</protein>
<dbReference type="GO" id="GO:0034715">
    <property type="term" value="C:pICln-Sm protein complex"/>
    <property type="evidence" value="ECO:0007669"/>
    <property type="project" value="InterPro"/>
</dbReference>
<accession>E3NMC9</accession>
<dbReference type="GO" id="GO:0006884">
    <property type="term" value="P:cell volume homeostasis"/>
    <property type="evidence" value="ECO:0007669"/>
    <property type="project" value="InterPro"/>
</dbReference>
<dbReference type="GO" id="GO:0006821">
    <property type="term" value="P:chloride transport"/>
    <property type="evidence" value="ECO:0007669"/>
    <property type="project" value="InterPro"/>
</dbReference>
<dbReference type="OrthoDB" id="19714at2759"/>